<dbReference type="OrthoDB" id="3535343at2759"/>
<keyword evidence="1" id="KW-0732">Signal</keyword>
<evidence type="ECO:0000313" key="3">
    <source>
        <dbReference type="Proteomes" id="UP000887229"/>
    </source>
</evidence>
<evidence type="ECO:0000256" key="1">
    <source>
        <dbReference type="SAM" id="SignalP"/>
    </source>
</evidence>
<dbReference type="AlphaFoldDB" id="A0A9P7ZLF2"/>
<gene>
    <name evidence="2" type="ORF">F5Z01DRAFT_681361</name>
</gene>
<reference evidence="2" key="1">
    <citation type="journal article" date="2021" name="IMA Fungus">
        <title>Genomic characterization of three marine fungi, including Emericellopsis atlantica sp. nov. with signatures of a generalist lifestyle and marine biomass degradation.</title>
        <authorList>
            <person name="Hagestad O.C."/>
            <person name="Hou L."/>
            <person name="Andersen J.H."/>
            <person name="Hansen E.H."/>
            <person name="Altermark B."/>
            <person name="Li C."/>
            <person name="Kuhnert E."/>
            <person name="Cox R.J."/>
            <person name="Crous P.W."/>
            <person name="Spatafora J.W."/>
            <person name="Lail K."/>
            <person name="Amirebrahimi M."/>
            <person name="Lipzen A."/>
            <person name="Pangilinan J."/>
            <person name="Andreopoulos W."/>
            <person name="Hayes R.D."/>
            <person name="Ng V."/>
            <person name="Grigoriev I.V."/>
            <person name="Jackson S.A."/>
            <person name="Sutton T.D.S."/>
            <person name="Dobson A.D.W."/>
            <person name="Rama T."/>
        </authorList>
    </citation>
    <scope>NUCLEOTIDE SEQUENCE</scope>
    <source>
        <strain evidence="2">TS7</strain>
    </source>
</reference>
<dbReference type="GeneID" id="70296584"/>
<feature type="signal peptide" evidence="1">
    <location>
        <begin position="1"/>
        <end position="20"/>
    </location>
</feature>
<organism evidence="2 3">
    <name type="scientific">Emericellopsis atlantica</name>
    <dbReference type="NCBI Taxonomy" id="2614577"/>
    <lineage>
        <taxon>Eukaryota</taxon>
        <taxon>Fungi</taxon>
        <taxon>Dikarya</taxon>
        <taxon>Ascomycota</taxon>
        <taxon>Pezizomycotina</taxon>
        <taxon>Sordariomycetes</taxon>
        <taxon>Hypocreomycetidae</taxon>
        <taxon>Hypocreales</taxon>
        <taxon>Bionectriaceae</taxon>
        <taxon>Emericellopsis</taxon>
    </lineage>
</organism>
<evidence type="ECO:0000313" key="2">
    <source>
        <dbReference type="EMBL" id="KAG9254269.1"/>
    </source>
</evidence>
<dbReference type="RefSeq" id="XP_046118193.1">
    <property type="nucleotide sequence ID" value="XM_046265681.1"/>
</dbReference>
<feature type="chain" id="PRO_5040362945" evidence="1">
    <location>
        <begin position="21"/>
        <end position="206"/>
    </location>
</feature>
<dbReference type="Proteomes" id="UP000887229">
    <property type="component" value="Unassembled WGS sequence"/>
</dbReference>
<proteinExistence type="predicted"/>
<protein>
    <submittedName>
        <fullName evidence="2">Uncharacterized protein</fullName>
    </submittedName>
</protein>
<accession>A0A9P7ZLF2</accession>
<name>A0A9P7ZLF2_9HYPO</name>
<keyword evidence="3" id="KW-1185">Reference proteome</keyword>
<comment type="caution">
    <text evidence="2">The sequence shown here is derived from an EMBL/GenBank/DDBJ whole genome shotgun (WGS) entry which is preliminary data.</text>
</comment>
<sequence>MTQLNNIVHTALLLAGTVAAGGCKTFPASMDEYSAGFKQPEPPLVKSEFTTSFVQHKWNENVSHIAAGFITNSASKGVVHVDLAFDGSLASSVFNYANVTDEGLVDNTVTTLLPNSTTLDVWQDYVNPNFPIFPEDILVQSDAVFSGLVDKKFLTYPVAAWSIMYQGVIPTTVYVDNTGMLVGYDYFSPGLRTRVITEFFNTKATA</sequence>
<dbReference type="EMBL" id="MU251254">
    <property type="protein sequence ID" value="KAG9254269.1"/>
    <property type="molecule type" value="Genomic_DNA"/>
</dbReference>